<dbReference type="InterPro" id="IPR050883">
    <property type="entry name" value="PNGase"/>
</dbReference>
<proteinExistence type="predicted"/>
<dbReference type="PANTHER" id="PTHR12143">
    <property type="entry name" value="PEPTIDE N-GLYCANASE PNGASE -RELATED"/>
    <property type="match status" value="1"/>
</dbReference>
<evidence type="ECO:0008006" key="5">
    <source>
        <dbReference type="Google" id="ProtNLM"/>
    </source>
</evidence>
<dbReference type="Pfam" id="PF17678">
    <property type="entry name" value="Glyco_hydro_92N"/>
    <property type="match status" value="1"/>
</dbReference>
<dbReference type="FunFam" id="3.30.2080.10:FF:000001">
    <property type="entry name" value="Alpha-1,2-mannosidase subfamily"/>
    <property type="match status" value="1"/>
</dbReference>
<dbReference type="RefSeq" id="XP_003869494.1">
    <property type="nucleotide sequence ID" value="XM_003869445.1"/>
</dbReference>
<feature type="domain" description="Glycosyl hydrolase family 92" evidence="1">
    <location>
        <begin position="302"/>
        <end position="770"/>
    </location>
</feature>
<dbReference type="FunFam" id="1.20.1050.60:FF:000002">
    <property type="entry name" value="Glycosyl hydrolase family 92"/>
    <property type="match status" value="1"/>
</dbReference>
<name>H8X6B1_CANO9</name>
<evidence type="ECO:0000313" key="4">
    <source>
        <dbReference type="Proteomes" id="UP000005018"/>
    </source>
</evidence>
<dbReference type="InterPro" id="IPR012939">
    <property type="entry name" value="Glyco_hydro_92"/>
</dbReference>
<dbReference type="eggNOG" id="ENOG502QR5Q">
    <property type="taxonomic scope" value="Eukaryota"/>
</dbReference>
<dbReference type="AlphaFoldDB" id="H8X6B1"/>
<dbReference type="OrthoDB" id="449263at2759"/>
<dbReference type="NCBIfam" id="TIGR01180">
    <property type="entry name" value="aman2_put"/>
    <property type="match status" value="1"/>
</dbReference>
<organism evidence="3 4">
    <name type="scientific">Candida orthopsilosis (strain 90-125)</name>
    <name type="common">Yeast</name>
    <dbReference type="NCBI Taxonomy" id="1136231"/>
    <lineage>
        <taxon>Eukaryota</taxon>
        <taxon>Fungi</taxon>
        <taxon>Dikarya</taxon>
        <taxon>Ascomycota</taxon>
        <taxon>Saccharomycotina</taxon>
        <taxon>Pichiomycetes</taxon>
        <taxon>Debaryomycetaceae</taxon>
        <taxon>Candida/Lodderomyces clade</taxon>
        <taxon>Candida</taxon>
    </lineage>
</organism>
<protein>
    <recommendedName>
        <fullName evidence="5">Glycoside hydrolase family 92 protein</fullName>
    </recommendedName>
</protein>
<evidence type="ECO:0000259" key="2">
    <source>
        <dbReference type="Pfam" id="PF17678"/>
    </source>
</evidence>
<dbReference type="InterPro" id="IPR008928">
    <property type="entry name" value="6-hairpin_glycosidase_sf"/>
</dbReference>
<gene>
    <name evidence="3" type="ORF">CORT_0D05200</name>
</gene>
<evidence type="ECO:0000259" key="1">
    <source>
        <dbReference type="Pfam" id="PF07971"/>
    </source>
</evidence>
<dbReference type="Gene3D" id="1.20.1610.10">
    <property type="entry name" value="alpha-1,2-mannosidases domains"/>
    <property type="match status" value="1"/>
</dbReference>
<dbReference type="GeneID" id="14540459"/>
<dbReference type="Gene3D" id="1.20.1050.60">
    <property type="entry name" value="alpha-1,2-mannosidase"/>
    <property type="match status" value="1"/>
</dbReference>
<dbReference type="Pfam" id="PF07971">
    <property type="entry name" value="Glyco_hydro_92"/>
    <property type="match status" value="1"/>
</dbReference>
<dbReference type="PANTHER" id="PTHR12143:SF38">
    <property type="entry name" value="ALPHA-1,2-MANNOSIDASE FAMILY PROTEIN (AFU_ORTHOLOGUE AFUA_5G10520)"/>
    <property type="match status" value="1"/>
</dbReference>
<accession>H8X6B1</accession>
<dbReference type="SUPFAM" id="SSF48208">
    <property type="entry name" value="Six-hairpin glycosidases"/>
    <property type="match status" value="1"/>
</dbReference>
<dbReference type="GO" id="GO:0005975">
    <property type="term" value="P:carbohydrate metabolic process"/>
    <property type="evidence" value="ECO:0007669"/>
    <property type="project" value="InterPro"/>
</dbReference>
<dbReference type="HOGENOM" id="CLU_003690_4_2_1"/>
<dbReference type="GO" id="GO:0000224">
    <property type="term" value="F:peptide-N4-(N-acetyl-beta-glucosaminyl)asparagine amidase activity"/>
    <property type="evidence" value="ECO:0007669"/>
    <property type="project" value="TreeGrafter"/>
</dbReference>
<keyword evidence="4" id="KW-1185">Reference proteome</keyword>
<dbReference type="InterPro" id="IPR014718">
    <property type="entry name" value="GH-type_carb-bd"/>
</dbReference>
<dbReference type="Gene3D" id="2.70.98.10">
    <property type="match status" value="1"/>
</dbReference>
<dbReference type="GO" id="GO:0005829">
    <property type="term" value="C:cytosol"/>
    <property type="evidence" value="ECO:0007669"/>
    <property type="project" value="TreeGrafter"/>
</dbReference>
<evidence type="ECO:0000313" key="3">
    <source>
        <dbReference type="EMBL" id="CCG23359.1"/>
    </source>
</evidence>
<dbReference type="GO" id="GO:0006516">
    <property type="term" value="P:glycoprotein catabolic process"/>
    <property type="evidence" value="ECO:0007669"/>
    <property type="project" value="TreeGrafter"/>
</dbReference>
<dbReference type="Gene3D" id="3.30.2080.10">
    <property type="entry name" value="GH92 mannosidase domain"/>
    <property type="match status" value="1"/>
</dbReference>
<feature type="domain" description="Glycosyl hydrolase family 92 N-terminal" evidence="2">
    <location>
        <begin position="58"/>
        <end position="296"/>
    </location>
</feature>
<sequence length="791" mass="87763">MVVRPNKSVLLLQLIDPVNIRYFNCKMFFSTYVVAILATTVFAAPLTKRDTSFNPLDHVDLFYGTENGGNVFPGATRPFGMAKIGVDVLDSSFGNAYSGYAPGGVITGVSMMHESGTGGAPEYGVVAQLPFTEDFNYQNQVTLTRTQHDTAKVGYYATNTSSVDIEITAGERFGILKYNFHNVSQYTSKVLVNASHHLTAPDRSWWTQYFVNGSLDATAEGYTGVSTFKGGWGDQSPWSIYYCCNFTEHANSVLSFNKNGIKKGQTSISSTTQDDSFGMVFDFGQVGEVVSRVGISHISVSQACSNINDQHDFSSLLQETKEVWDEEVFNRFELSGDQNTVDQFYTNLYGTHLIPTNKTGENPNHGWKSSDVYYDDFFTIWDSFRCLNPLINVVNPTRGSEIVQSLVNIYNNEGWTPDGRSANQNGRVQGGTNSDIVMGDAAVKGIENIDWAAAYSAMKNNAEVQPPYWYDSFAPDASTKQGRGALPDWLKYGYITRKYTRSVSRTVEYAYDDFALSQVAKKLGNQEDYEKYLARSANWQKIWNKDASADGYNYTGFLQPRNADGSFNSTNYDPFSCGGCYWGDDEYEGKPVEYGFAVPHDIESLVSLIGDNDTFVQRINDLYPLHGKKVADVGNEPSFLTPFLFNYVNQQYRSVELVKYILANDFKSGSQGLPGNSDGGAMQAWVIFSLMGLYPVAGTTTYLITTPSLSNIKLKLENGAAFEIRANNLSENNIYVQSLKVNGQDWIKNWVDHETVFGENGGSIEFELGSDPKVWESGDAPPSVGHYTVSD</sequence>
<dbReference type="GO" id="GO:0030246">
    <property type="term" value="F:carbohydrate binding"/>
    <property type="evidence" value="ECO:0007669"/>
    <property type="project" value="InterPro"/>
</dbReference>
<dbReference type="InterPro" id="IPR005887">
    <property type="entry name" value="GH92_a_mannosidase_put"/>
</dbReference>
<dbReference type="EMBL" id="HE681722">
    <property type="protein sequence ID" value="CCG23359.1"/>
    <property type="molecule type" value="Genomic_DNA"/>
</dbReference>
<dbReference type="GO" id="GO:0005634">
    <property type="term" value="C:nucleus"/>
    <property type="evidence" value="ECO:0007669"/>
    <property type="project" value="TreeGrafter"/>
</dbReference>
<dbReference type="KEGG" id="cot:CORT_0D05200"/>
<dbReference type="InterPro" id="IPR041371">
    <property type="entry name" value="GH92_N"/>
</dbReference>
<dbReference type="Proteomes" id="UP000005018">
    <property type="component" value="Chromosome 4"/>
</dbReference>
<dbReference type="FunFam" id="1.20.1610.10:FF:000003">
    <property type="entry name" value="Glycoside hydrolase family 92 protein"/>
    <property type="match status" value="1"/>
</dbReference>
<reference evidence="3 4" key="1">
    <citation type="journal article" date="2012" name="PLoS ONE">
        <title>Sequence and analysis of the genome of the pathogenic yeast Candida orthopsilosis.</title>
        <authorList>
            <person name="Riccombeni A."/>
            <person name="Vidanes G."/>
            <person name="Proux-Wera E."/>
            <person name="Wolfe K.H."/>
            <person name="Butler G."/>
        </authorList>
    </citation>
    <scope>NUCLEOTIDE SEQUENCE [LARGE SCALE GENOMIC DNA]</scope>
    <source>
        <strain evidence="3 4">Co 90-125</strain>
    </source>
</reference>